<feature type="domain" description="UspA" evidence="2">
    <location>
        <begin position="149"/>
        <end position="276"/>
    </location>
</feature>
<dbReference type="InterPro" id="IPR006015">
    <property type="entry name" value="Universal_stress_UspA"/>
</dbReference>
<proteinExistence type="inferred from homology"/>
<evidence type="ECO:0000313" key="3">
    <source>
        <dbReference type="EMBL" id="SPM32248.1"/>
    </source>
</evidence>
<gene>
    <name evidence="3" type="ORF">MRAB57_45</name>
</gene>
<reference evidence="3 4" key="1">
    <citation type="submission" date="2017-01" db="EMBL/GenBank/DDBJ databases">
        <authorList>
            <consortium name="Urmite Genomes"/>
        </authorList>
    </citation>
    <scope>NUCLEOTIDE SEQUENCE [LARGE SCALE GENOMIC DNA]</scope>
    <source>
        <strain evidence="3 4">AB57</strain>
    </source>
</reference>
<feature type="domain" description="UspA" evidence="2">
    <location>
        <begin position="10"/>
        <end position="138"/>
    </location>
</feature>
<dbReference type="EMBL" id="FUFA01000001">
    <property type="protein sequence ID" value="SPM32248.1"/>
    <property type="molecule type" value="Genomic_DNA"/>
</dbReference>
<dbReference type="InterPro" id="IPR014729">
    <property type="entry name" value="Rossmann-like_a/b/a_fold"/>
</dbReference>
<dbReference type="OrthoDB" id="3174546at2"/>
<evidence type="ECO:0000313" key="4">
    <source>
        <dbReference type="Proteomes" id="UP000240988"/>
    </source>
</evidence>
<protein>
    <recommendedName>
        <fullName evidence="2">UspA domain-containing protein</fullName>
    </recommendedName>
</protein>
<accession>A0A2U3NL38</accession>
<organism evidence="3 4">
    <name type="scientific">Mycobacterium rhizamassiliense</name>
    <dbReference type="NCBI Taxonomy" id="1841860"/>
    <lineage>
        <taxon>Bacteria</taxon>
        <taxon>Bacillati</taxon>
        <taxon>Actinomycetota</taxon>
        <taxon>Actinomycetes</taxon>
        <taxon>Mycobacteriales</taxon>
        <taxon>Mycobacteriaceae</taxon>
        <taxon>Mycobacterium</taxon>
    </lineage>
</organism>
<sequence length="281" mass="29922">MQQLATPGSIVVGIDGSKAAISAALWAVDEAVSRDVPLRLLYAVEQDGTRADGIAAKLTVANDALRQAVTAVEATGQPVKIETEMMDGSPVSSLIRASASAAMLCLGAVGLRHFQPGRMGSTAAALALSGRCPVAIVRGRDGYRRQPDEIVVDVDGSPENGVLLGAAMGEALLRNTPIRAVICRQTVSGDEGAERDRDRRSGADLDRRLARWRRQYPHLEVQSVVAHGSLPDYLARNPRSMRLVIVGATNRQHLRELVGPIGTAVLQDADSSLLIVNRQNL</sequence>
<dbReference type="RefSeq" id="WP_077085770.1">
    <property type="nucleotide sequence ID" value="NZ_LT721901.1"/>
</dbReference>
<dbReference type="PRINTS" id="PR01438">
    <property type="entry name" value="UNVRSLSTRESS"/>
</dbReference>
<dbReference type="Proteomes" id="UP000240988">
    <property type="component" value="Unassembled WGS sequence"/>
</dbReference>
<comment type="similarity">
    <text evidence="1">Belongs to the universal stress protein A family.</text>
</comment>
<dbReference type="STRING" id="1841860.GCA_900157375_00044"/>
<dbReference type="SUPFAM" id="SSF52402">
    <property type="entry name" value="Adenine nucleotide alpha hydrolases-like"/>
    <property type="match status" value="2"/>
</dbReference>
<dbReference type="PANTHER" id="PTHR46268">
    <property type="entry name" value="STRESS RESPONSE PROTEIN NHAX"/>
    <property type="match status" value="1"/>
</dbReference>
<dbReference type="AlphaFoldDB" id="A0A2U3NL38"/>
<evidence type="ECO:0000256" key="1">
    <source>
        <dbReference type="ARBA" id="ARBA00008791"/>
    </source>
</evidence>
<keyword evidence="4" id="KW-1185">Reference proteome</keyword>
<dbReference type="PANTHER" id="PTHR46268:SF6">
    <property type="entry name" value="UNIVERSAL STRESS PROTEIN UP12"/>
    <property type="match status" value="1"/>
</dbReference>
<dbReference type="Pfam" id="PF00582">
    <property type="entry name" value="Usp"/>
    <property type="match status" value="2"/>
</dbReference>
<dbReference type="InterPro" id="IPR006016">
    <property type="entry name" value="UspA"/>
</dbReference>
<name>A0A2U3NL38_9MYCO</name>
<dbReference type="Gene3D" id="3.40.50.620">
    <property type="entry name" value="HUPs"/>
    <property type="match status" value="2"/>
</dbReference>
<evidence type="ECO:0000259" key="2">
    <source>
        <dbReference type="Pfam" id="PF00582"/>
    </source>
</evidence>